<evidence type="ECO:0000256" key="1">
    <source>
        <dbReference type="ARBA" id="ARBA00004141"/>
    </source>
</evidence>
<evidence type="ECO:0000313" key="11">
    <source>
        <dbReference type="Proteomes" id="UP000634206"/>
    </source>
</evidence>
<dbReference type="InterPro" id="IPR013525">
    <property type="entry name" value="ABC2_TM"/>
</dbReference>
<dbReference type="Pfam" id="PF00005">
    <property type="entry name" value="ABC_tran"/>
    <property type="match status" value="2"/>
</dbReference>
<dbReference type="GO" id="GO:0005524">
    <property type="term" value="F:ATP binding"/>
    <property type="evidence" value="ECO:0007669"/>
    <property type="project" value="UniProtKB-KW"/>
</dbReference>
<gene>
    <name evidence="10" type="primary">rbbA</name>
    <name evidence="10" type="ORF">JIN83_10120</name>
</gene>
<keyword evidence="5 7" id="KW-1133">Transmembrane helix</keyword>
<keyword evidence="4" id="KW-0067">ATP-binding</keyword>
<feature type="transmembrane region" description="Helical" evidence="7">
    <location>
        <begin position="835"/>
        <end position="854"/>
    </location>
</feature>
<dbReference type="Gene3D" id="3.40.50.300">
    <property type="entry name" value="P-loop containing nucleotide triphosphate hydrolases"/>
    <property type="match status" value="2"/>
</dbReference>
<protein>
    <submittedName>
        <fullName evidence="10">Ribosome-associated ATPase/putative transporter RbbA</fullName>
    </submittedName>
</protein>
<name>A0AAE2VC75_9BACT</name>
<evidence type="ECO:0000259" key="9">
    <source>
        <dbReference type="PROSITE" id="PS51012"/>
    </source>
</evidence>
<feature type="transmembrane region" description="Helical" evidence="7">
    <location>
        <begin position="727"/>
        <end position="750"/>
    </location>
</feature>
<keyword evidence="11" id="KW-1185">Reference proteome</keyword>
<dbReference type="Pfam" id="PF12698">
    <property type="entry name" value="ABC2_membrane_3"/>
    <property type="match status" value="1"/>
</dbReference>
<evidence type="ECO:0000256" key="2">
    <source>
        <dbReference type="ARBA" id="ARBA00022692"/>
    </source>
</evidence>
<sequence>MPAPPTAAASLSKVTHQYGKNQALSEVSLDIPRGCMAGAIGPDGVGKSTMLGLISGVRVVQQGEVHVLGGDIAHSRHRNDVCPRIAYMPQGLGKNLYAELSVTQNLDFFARLFGQASSERRQRIATLLKATGLDPFPDRPAGNLSGGMKQKLGLCCALIHDPDLLILDEPTTGVDPLSRRQFWDLINSIRSERPEMSVLVSTAYMDEAEQFDWLAAMDDGKILATGSPAELKQQTQTDNLEDAFVALLPEGKKGGGHQLSIPPFSETESEPVIVAKGLTRRFGKFTAVDKVSFSIRRGEIFGFLGSNGCGKTTTMKMLTGLLPSTEGEAELFGEPADAHHLQTRKRVGYMSQAFSLYSELTVRQNLVLHARLFDLDLKRATPRIEELLGKFDLEESADRLSGKLPLGVRQRLSLAVAIIHEPEMLILDEPTSGVDPVARDVFWKLLIDLARKDKVTIFISTHFMNEAMRCDRISLMHAGKVLACDSPAELVAARQADRLEDAFISYIEEAHSDTAADSATAAAVETDTARPNFDERLHLDIPSPELRLFSPARLLAFSHREALEVLRDPVRLIFAFVGSVVLMLLFGYGMNTDVEDIRYAVLDQDQTPESRRYLQNLSSSPYFLEQTPITNAAELSERMRANDITVAYEIPPHFGKDLKRGRQPAISAWIDGSAPFRGETIEGYVKGNHLIYLQDLSRRTLGEVPAYLPATIEPRYRYNPSFESINALVPSIPAVLLILIPAILMALSVVREKELGTITNFYVTPSRKIEFILGKQLPYIAIGMINFSLLTLLTVYIFKVPVKGDLFALTLGALLYIMGTTGLGLLISTFTSSQVAAVFGTAILAILPTVQFSGMLQPVSTLEGAAKGIGTLWPTTYYMHTSVGAFTKGLTFNELSGDLIKLALFIPVFTFFTFLALKKQER</sequence>
<keyword evidence="6 7" id="KW-0472">Membrane</keyword>
<feature type="transmembrane region" description="Helical" evidence="7">
    <location>
        <begin position="899"/>
        <end position="917"/>
    </location>
</feature>
<dbReference type="Proteomes" id="UP000634206">
    <property type="component" value="Unassembled WGS sequence"/>
</dbReference>
<accession>A0AAE2VC75</accession>
<dbReference type="CDD" id="cd03230">
    <property type="entry name" value="ABC_DR_subfamily_A"/>
    <property type="match status" value="1"/>
</dbReference>
<dbReference type="GO" id="GO:0016887">
    <property type="term" value="F:ATP hydrolysis activity"/>
    <property type="evidence" value="ECO:0007669"/>
    <property type="project" value="InterPro"/>
</dbReference>
<evidence type="ECO:0000256" key="6">
    <source>
        <dbReference type="ARBA" id="ARBA00023136"/>
    </source>
</evidence>
<feature type="transmembrane region" description="Helical" evidence="7">
    <location>
        <begin position="777"/>
        <end position="800"/>
    </location>
</feature>
<dbReference type="Gene3D" id="3.40.1710.10">
    <property type="entry name" value="abc type-2 transporter like domain"/>
    <property type="match status" value="1"/>
</dbReference>
<dbReference type="PANTHER" id="PTHR43038">
    <property type="entry name" value="ATP-BINDING CASSETTE, SUB-FAMILY H, MEMBER 1"/>
    <property type="match status" value="1"/>
</dbReference>
<evidence type="ECO:0000313" key="10">
    <source>
        <dbReference type="EMBL" id="MBK1855315.1"/>
    </source>
</evidence>
<dbReference type="PANTHER" id="PTHR43038:SF4">
    <property type="entry name" value="RIBOSOME-ASSOCIATED ATPASE"/>
    <property type="match status" value="1"/>
</dbReference>
<feature type="domain" description="ABC transmembrane type-2" evidence="9">
    <location>
        <begin position="690"/>
        <end position="920"/>
    </location>
</feature>
<feature type="domain" description="ABC transporter" evidence="8">
    <location>
        <begin position="273"/>
        <end position="503"/>
    </location>
</feature>
<dbReference type="InterPro" id="IPR003439">
    <property type="entry name" value="ABC_transporter-like_ATP-bd"/>
</dbReference>
<dbReference type="PROSITE" id="PS00211">
    <property type="entry name" value="ABC_TRANSPORTER_1"/>
    <property type="match status" value="1"/>
</dbReference>
<evidence type="ECO:0000256" key="4">
    <source>
        <dbReference type="ARBA" id="ARBA00022840"/>
    </source>
</evidence>
<dbReference type="GO" id="GO:0016020">
    <property type="term" value="C:membrane"/>
    <property type="evidence" value="ECO:0007669"/>
    <property type="project" value="UniProtKB-SubCell"/>
</dbReference>
<dbReference type="SMART" id="SM00382">
    <property type="entry name" value="AAA"/>
    <property type="match status" value="2"/>
</dbReference>
<dbReference type="InterPro" id="IPR027417">
    <property type="entry name" value="P-loop_NTPase"/>
</dbReference>
<organism evidence="10 11">
    <name type="scientific">Oceaniferula flava</name>
    <dbReference type="NCBI Taxonomy" id="2800421"/>
    <lineage>
        <taxon>Bacteria</taxon>
        <taxon>Pseudomonadati</taxon>
        <taxon>Verrucomicrobiota</taxon>
        <taxon>Verrucomicrobiia</taxon>
        <taxon>Verrucomicrobiales</taxon>
        <taxon>Verrucomicrobiaceae</taxon>
        <taxon>Oceaniferula</taxon>
    </lineage>
</organism>
<dbReference type="InterPro" id="IPR047817">
    <property type="entry name" value="ABC2_TM_bact-type"/>
</dbReference>
<dbReference type="GO" id="GO:0140359">
    <property type="term" value="F:ABC-type transporter activity"/>
    <property type="evidence" value="ECO:0007669"/>
    <property type="project" value="InterPro"/>
</dbReference>
<dbReference type="InterPro" id="IPR017871">
    <property type="entry name" value="ABC_transporter-like_CS"/>
</dbReference>
<dbReference type="AlphaFoldDB" id="A0AAE2VC75"/>
<feature type="domain" description="ABC transporter" evidence="8">
    <location>
        <begin position="9"/>
        <end position="244"/>
    </location>
</feature>
<evidence type="ECO:0000259" key="8">
    <source>
        <dbReference type="PROSITE" id="PS50893"/>
    </source>
</evidence>
<dbReference type="InterPro" id="IPR003593">
    <property type="entry name" value="AAA+_ATPase"/>
</dbReference>
<dbReference type="InterPro" id="IPR047651">
    <property type="entry name" value="ABC2_perm_RbbA"/>
</dbReference>
<evidence type="ECO:0000256" key="3">
    <source>
        <dbReference type="ARBA" id="ARBA00022741"/>
    </source>
</evidence>
<feature type="transmembrane region" description="Helical" evidence="7">
    <location>
        <begin position="806"/>
        <end position="828"/>
    </location>
</feature>
<dbReference type="EMBL" id="JAENIG010000006">
    <property type="protein sequence ID" value="MBK1855315.1"/>
    <property type="molecule type" value="Genomic_DNA"/>
</dbReference>
<dbReference type="RefSeq" id="WP_309489928.1">
    <property type="nucleotide sequence ID" value="NZ_JAENIG010000006.1"/>
</dbReference>
<reference evidence="10" key="1">
    <citation type="submission" date="2021-01" db="EMBL/GenBank/DDBJ databases">
        <title>Modified the classification status of verrucomicrobia.</title>
        <authorList>
            <person name="Feng X."/>
        </authorList>
    </citation>
    <scope>NUCLEOTIDE SEQUENCE</scope>
    <source>
        <strain evidence="10">5K15</strain>
    </source>
</reference>
<dbReference type="NCBIfam" id="NF033858">
    <property type="entry name" value="ABC2_perm_RbbA"/>
    <property type="match status" value="1"/>
</dbReference>
<dbReference type="PROSITE" id="PS50893">
    <property type="entry name" value="ABC_TRANSPORTER_2"/>
    <property type="match status" value="2"/>
</dbReference>
<proteinExistence type="predicted"/>
<keyword evidence="2 7" id="KW-0812">Transmembrane</keyword>
<evidence type="ECO:0000256" key="5">
    <source>
        <dbReference type="ARBA" id="ARBA00022989"/>
    </source>
</evidence>
<dbReference type="PROSITE" id="PS51012">
    <property type="entry name" value="ABC_TM2"/>
    <property type="match status" value="1"/>
</dbReference>
<keyword evidence="3" id="KW-0547">Nucleotide-binding</keyword>
<comment type="caution">
    <text evidence="10">The sequence shown here is derived from an EMBL/GenBank/DDBJ whole genome shotgun (WGS) entry which is preliminary data.</text>
</comment>
<evidence type="ECO:0000256" key="7">
    <source>
        <dbReference type="SAM" id="Phobius"/>
    </source>
</evidence>
<dbReference type="SUPFAM" id="SSF52540">
    <property type="entry name" value="P-loop containing nucleoside triphosphate hydrolases"/>
    <property type="match status" value="2"/>
</dbReference>
<comment type="subcellular location">
    <subcellularLocation>
        <location evidence="1">Membrane</location>
        <topology evidence="1">Multi-pass membrane protein</topology>
    </subcellularLocation>
</comment>